<keyword evidence="4" id="KW-0234">DNA repair</keyword>
<keyword evidence="2" id="KW-0645">Protease</keyword>
<dbReference type="Gene3D" id="3.40.395.10">
    <property type="entry name" value="Adenoviral Proteinase, Chain A"/>
    <property type="match status" value="1"/>
</dbReference>
<keyword evidence="4" id="KW-0227">DNA damage</keyword>
<dbReference type="GO" id="GO:0043139">
    <property type="term" value="F:5'-3' DNA helicase activity"/>
    <property type="evidence" value="ECO:0007669"/>
    <property type="project" value="UniProtKB-EC"/>
</dbReference>
<dbReference type="GeneID" id="112690606"/>
<dbReference type="AlphaFoldDB" id="A0A8B8GCK0"/>
<dbReference type="GO" id="GO:0006508">
    <property type="term" value="P:proteolysis"/>
    <property type="evidence" value="ECO:0007669"/>
    <property type="project" value="UniProtKB-KW"/>
</dbReference>
<keyword evidence="6" id="KW-1185">Reference proteome</keyword>
<evidence type="ECO:0000256" key="2">
    <source>
        <dbReference type="ARBA" id="ARBA00022670"/>
    </source>
</evidence>
<feature type="domain" description="Ubiquitin-like protease family profile" evidence="5">
    <location>
        <begin position="1"/>
        <end position="138"/>
    </location>
</feature>
<evidence type="ECO:0000259" key="5">
    <source>
        <dbReference type="PROSITE" id="PS50600"/>
    </source>
</evidence>
<keyword evidence="3 4" id="KW-0378">Hydrolase</keyword>
<evidence type="ECO:0000256" key="1">
    <source>
        <dbReference type="ARBA" id="ARBA00005234"/>
    </source>
</evidence>
<dbReference type="Pfam" id="PF05970">
    <property type="entry name" value="PIF1"/>
    <property type="match status" value="1"/>
</dbReference>
<keyword evidence="4" id="KW-0347">Helicase</keyword>
<evidence type="ECO:0000256" key="4">
    <source>
        <dbReference type="RuleBase" id="RU363044"/>
    </source>
</evidence>
<dbReference type="GO" id="GO:0008234">
    <property type="term" value="F:cysteine-type peptidase activity"/>
    <property type="evidence" value="ECO:0007669"/>
    <property type="project" value="InterPro"/>
</dbReference>
<evidence type="ECO:0000313" key="6">
    <source>
        <dbReference type="Proteomes" id="UP000694846"/>
    </source>
</evidence>
<accession>A0A8B8GCK0</accession>
<evidence type="ECO:0000313" key="7">
    <source>
        <dbReference type="RefSeq" id="XP_025420437.1"/>
    </source>
</evidence>
<dbReference type="GO" id="GO:0000723">
    <property type="term" value="P:telomere maintenance"/>
    <property type="evidence" value="ECO:0007669"/>
    <property type="project" value="InterPro"/>
</dbReference>
<dbReference type="GO" id="GO:0005524">
    <property type="term" value="F:ATP binding"/>
    <property type="evidence" value="ECO:0007669"/>
    <property type="project" value="UniProtKB-KW"/>
</dbReference>
<dbReference type="SUPFAM" id="SSF54001">
    <property type="entry name" value="Cysteine proteinases"/>
    <property type="match status" value="1"/>
</dbReference>
<dbReference type="PROSITE" id="PS50600">
    <property type="entry name" value="ULP_PROTEASE"/>
    <property type="match status" value="1"/>
</dbReference>
<name>A0A8B8GCK0_9HEMI</name>
<evidence type="ECO:0000256" key="3">
    <source>
        <dbReference type="ARBA" id="ARBA00022801"/>
    </source>
</evidence>
<comment type="similarity">
    <text evidence="1">Belongs to the peptidase C48 family.</text>
</comment>
<dbReference type="OrthoDB" id="6607820at2759"/>
<keyword evidence="4" id="KW-0547">Nucleotide-binding</keyword>
<dbReference type="RefSeq" id="XP_025420437.1">
    <property type="nucleotide sequence ID" value="XM_025564652.1"/>
</dbReference>
<dbReference type="SUPFAM" id="SSF52540">
    <property type="entry name" value="P-loop containing nucleoside triphosphate hydrolases"/>
    <property type="match status" value="1"/>
</dbReference>
<dbReference type="PANTHER" id="PTHR10492:SF57">
    <property type="entry name" value="ATP-DEPENDENT DNA HELICASE"/>
    <property type="match status" value="1"/>
</dbReference>
<organism evidence="6 7">
    <name type="scientific">Sipha flava</name>
    <name type="common">yellow sugarcane aphid</name>
    <dbReference type="NCBI Taxonomy" id="143950"/>
    <lineage>
        <taxon>Eukaryota</taxon>
        <taxon>Metazoa</taxon>
        <taxon>Ecdysozoa</taxon>
        <taxon>Arthropoda</taxon>
        <taxon>Hexapoda</taxon>
        <taxon>Insecta</taxon>
        <taxon>Pterygota</taxon>
        <taxon>Neoptera</taxon>
        <taxon>Paraneoptera</taxon>
        <taxon>Hemiptera</taxon>
        <taxon>Sternorrhyncha</taxon>
        <taxon>Aphidomorpha</taxon>
        <taxon>Aphidoidea</taxon>
        <taxon>Aphididae</taxon>
        <taxon>Sipha</taxon>
    </lineage>
</organism>
<sequence length="1254" mass="143442">MSKNHCTALAIHNSYLNDDVINAFLDIVKLQTSFIPQNVLFYQTPLMYSAVENVDDFQILYDGSIGNDAIGHWLCVYYRNETKCVEVYDSLYHTLNDNLFEILDILYPSKSNVVFKSVIKQPDGYSCGVFAIAFATSLIFGRNPSDECYIIDYNNMICKTWTLRNHLNNILVSTLLQPFPTHHSHVAQRRKKRKSIINKNIRTAMQGNKKNIEWNNKEKSAFNYSPIVDYKNSRHIKIGLMDKLCNFCDALKWSAESPGLCCSNGKIKLQSIEDPPEPLRSLIFGENITKSKSFLTAIRKYNCAFQMTSFRGKQILHDKFMPTFKIQGQIYHTAGSLFPVHSSEPKFLQIYFVGNDNSEAEFRHKNIPNIDPIIVIELQKMLHLHNNLIRSFKAAIDSHENENMENLNIVIHAERVTYGNHPGRFNAPSVNEVGIVIDGQQFEKRDIVLNGRNNTLKRINELHRSYDALQYPLMFCRGEDGYNIAIPKFDPTKNQADKKNMSASSFYSYRIMIRKNNSNYLHYFRQLFNMYLVDMYAKIETERLNFIRYNQCKLRVDNYIHLQDSINNEIDPKDIGQLVVLPSSFTGGPRYMHERTQDAMTYVRLYGKPDIFLTFTCNPNWSEIQENLYQDQRPQDRHDLIAQWQKRGLPHVHILIWLENKIRPDDIDSLICAEIPDPIQDPILHEIVRKNMIHGPCGSDQATFSVEKQSKDEITSYQSGRYVSSSEAVWRILSFPIHERYPSVFHLSVHLENGQRVYFTTNNVTEKISKPPTTTLTAFFELCKTDSFAKTLLYHEVPKYYTYNNSKFNRRKRGILVDGYKGIMRDTTIGRVYTVHPSNTECFHLRLLLHTVPGPTSFNQLKTVNGQCYLTFQSACLALGLLEDDKHWDDTMSEAVLTKKSSQVRNLFAILISFYLELDFTAHAQNEALISIEDQVLSCIGKSLSDFGLPKPHKDNIQTISREYLQQTNYNITDLMEYVNNNKTMMTSEQNNVFDHVINCVEESTGNIFFLDAPGGTGKTFIINLLLAKIRSSGKIAIGVASSGIASTLIHGGKTAHSMFKLPIDLNITNTPVCNIKKNSPLAKVLTDCVLIVWDECTMAHKSGVEALDRTLRDIRSSDKTMGGITLVFAGDFRQTLPVVPRGTRSDQINASLKSSTIWLKVKKLSLTVNMRTKLTGDIHAGEFSTLLLNIGCGTVNDKDGYITILKKLAVSTNSLEQLIQSVYQDIGNLKNLNSEWLCERVNLYVNREGDKWK</sequence>
<dbReference type="InterPro" id="IPR025476">
    <property type="entry name" value="Helitron_helicase-like"/>
</dbReference>
<protein>
    <recommendedName>
        <fullName evidence="4">ATP-dependent DNA helicase</fullName>
        <ecNumber evidence="4">5.6.2.3</ecNumber>
    </recommendedName>
</protein>
<proteinExistence type="inferred from homology"/>
<comment type="similarity">
    <text evidence="4">Belongs to the helicase family.</text>
</comment>
<dbReference type="InterPro" id="IPR027417">
    <property type="entry name" value="P-loop_NTPase"/>
</dbReference>
<keyword evidence="4" id="KW-0233">DNA recombination</keyword>
<dbReference type="Proteomes" id="UP000694846">
    <property type="component" value="Unplaced"/>
</dbReference>
<dbReference type="EC" id="5.6.2.3" evidence="4"/>
<dbReference type="GO" id="GO:0006281">
    <property type="term" value="P:DNA repair"/>
    <property type="evidence" value="ECO:0007669"/>
    <property type="project" value="UniProtKB-KW"/>
</dbReference>
<dbReference type="GO" id="GO:0006310">
    <property type="term" value="P:DNA recombination"/>
    <property type="evidence" value="ECO:0007669"/>
    <property type="project" value="UniProtKB-KW"/>
</dbReference>
<dbReference type="Gene3D" id="3.40.50.300">
    <property type="entry name" value="P-loop containing nucleotide triphosphate hydrolases"/>
    <property type="match status" value="1"/>
</dbReference>
<dbReference type="Pfam" id="PF14214">
    <property type="entry name" value="Helitron_like_N"/>
    <property type="match status" value="1"/>
</dbReference>
<comment type="catalytic activity">
    <reaction evidence="4">
        <text>ATP + H2O = ADP + phosphate + H(+)</text>
        <dbReference type="Rhea" id="RHEA:13065"/>
        <dbReference type="ChEBI" id="CHEBI:15377"/>
        <dbReference type="ChEBI" id="CHEBI:15378"/>
        <dbReference type="ChEBI" id="CHEBI:30616"/>
        <dbReference type="ChEBI" id="CHEBI:43474"/>
        <dbReference type="ChEBI" id="CHEBI:456216"/>
        <dbReference type="EC" id="5.6.2.3"/>
    </reaction>
</comment>
<dbReference type="InterPro" id="IPR010285">
    <property type="entry name" value="DNA_helicase_pif1-like_DEAD"/>
</dbReference>
<reference evidence="7" key="1">
    <citation type="submission" date="2025-08" db="UniProtKB">
        <authorList>
            <consortium name="RefSeq"/>
        </authorList>
    </citation>
    <scope>IDENTIFICATION</scope>
    <source>
        <tissue evidence="7">Whole body</tissue>
    </source>
</reference>
<keyword evidence="4" id="KW-0067">ATP-binding</keyword>
<dbReference type="InterPro" id="IPR038765">
    <property type="entry name" value="Papain-like_cys_pep_sf"/>
</dbReference>
<gene>
    <name evidence="7" type="primary">LOC112690606</name>
</gene>
<dbReference type="PANTHER" id="PTHR10492">
    <property type="match status" value="1"/>
</dbReference>
<dbReference type="InterPro" id="IPR003653">
    <property type="entry name" value="Peptidase_C48_C"/>
</dbReference>
<comment type="cofactor">
    <cofactor evidence="4">
        <name>Mg(2+)</name>
        <dbReference type="ChEBI" id="CHEBI:18420"/>
    </cofactor>
</comment>